<reference evidence="2 3" key="1">
    <citation type="submission" date="2020-10" db="EMBL/GenBank/DDBJ databases">
        <title>Haloactinobacterium sp. RN3S43, a bacterium isolated from saline soil.</title>
        <authorList>
            <person name="Sun J.-Q."/>
        </authorList>
    </citation>
    <scope>NUCLEOTIDE SEQUENCE [LARGE SCALE GENOMIC DNA]</scope>
    <source>
        <strain evidence="2 3">RN3S43</strain>
    </source>
</reference>
<sequence length="305" mass="32308">MTTSLELAINALSEPSTSTADAFRTLLVVSRRIDAPNLSDWLNAELNGYPLESEVPDYRSAKALPIELHFDGPMRSSTKMHLSPGDLPAELGASLASYALRDPIAELEALAAGDRNPHMPLPAMWVELYRHFIEQDKVPRPTMMILNRAALTIPSTHLRGTIDRVKTAALDLALKLEDVAPEAGSPGGPKVDEVPQLAQTVNVYLTQIHGGGATVAVGAGAQAVTVNVGDLEAVLAHATSFLAASEVEDLRRALADDGDEPGENTRTFLQRVRTGGAALAVGVASSGAYEGLLALLQQAFPGFMS</sequence>
<dbReference type="Proteomes" id="UP000593758">
    <property type="component" value="Chromosome"/>
</dbReference>
<gene>
    <name evidence="2" type="ORF">IM660_03425</name>
</gene>
<name>A0A7M1SXK9_9MICO</name>
<organism evidence="2 3">
    <name type="scientific">Ruania alkalisoli</name>
    <dbReference type="NCBI Taxonomy" id="2779775"/>
    <lineage>
        <taxon>Bacteria</taxon>
        <taxon>Bacillati</taxon>
        <taxon>Actinomycetota</taxon>
        <taxon>Actinomycetes</taxon>
        <taxon>Micrococcales</taxon>
        <taxon>Ruaniaceae</taxon>
        <taxon>Ruania</taxon>
    </lineage>
</organism>
<accession>A0A7M1SXK9</accession>
<dbReference type="AlphaFoldDB" id="A0A7M1SXK9"/>
<evidence type="ECO:0000259" key="1">
    <source>
        <dbReference type="Pfam" id="PF18864"/>
    </source>
</evidence>
<dbReference type="InterPro" id="IPR041304">
    <property type="entry name" value="AbiTii"/>
</dbReference>
<dbReference type="RefSeq" id="WP_193498026.1">
    <property type="nucleotide sequence ID" value="NZ_CP063169.1"/>
</dbReference>
<evidence type="ECO:0000313" key="3">
    <source>
        <dbReference type="Proteomes" id="UP000593758"/>
    </source>
</evidence>
<dbReference type="EMBL" id="CP063169">
    <property type="protein sequence ID" value="QOR71363.1"/>
    <property type="molecule type" value="Genomic_DNA"/>
</dbReference>
<dbReference type="KEGG" id="halt:IM660_03425"/>
<keyword evidence="3" id="KW-1185">Reference proteome</keyword>
<evidence type="ECO:0000313" key="2">
    <source>
        <dbReference type="EMBL" id="QOR71363.1"/>
    </source>
</evidence>
<protein>
    <recommendedName>
        <fullName evidence="1">AbiTii domain-containing protein</fullName>
    </recommendedName>
</protein>
<dbReference type="Pfam" id="PF18864">
    <property type="entry name" value="AbiTii"/>
    <property type="match status" value="1"/>
</dbReference>
<feature type="domain" description="AbiTii" evidence="1">
    <location>
        <begin position="9"/>
        <end position="186"/>
    </location>
</feature>
<proteinExistence type="predicted"/>